<dbReference type="CDD" id="cd00090">
    <property type="entry name" value="HTH_ARSR"/>
    <property type="match status" value="1"/>
</dbReference>
<dbReference type="InterPro" id="IPR047611">
    <property type="entry name" value="RepABC_RepC"/>
</dbReference>
<dbReference type="Proteomes" id="UP001549076">
    <property type="component" value="Unassembled WGS sequence"/>
</dbReference>
<keyword evidence="5" id="KW-1185">Reference proteome</keyword>
<accession>A0ABV2N302</accession>
<feature type="compositionally biased region" description="Polar residues" evidence="1">
    <location>
        <begin position="255"/>
        <end position="264"/>
    </location>
</feature>
<dbReference type="InterPro" id="IPR021760">
    <property type="entry name" value="RepC_C"/>
</dbReference>
<evidence type="ECO:0000259" key="2">
    <source>
        <dbReference type="Pfam" id="PF03428"/>
    </source>
</evidence>
<sequence>MHTHMTTTPFGRRPMSLGQIASQMTAKAMPETAVVNKWETFKNIREARDQLGATDRSLAILNALLSFHRETQLSAEGTLVVWPSNEQLSARANGMPATTLRRHLAVLVECGLIIRRDSPNGKRYARKGRGGHIEQAYGFDLAPIVARAEEFEYLAEAVQAEKRALKVAKERLTLLRRDTLKMIDTGIDESVPGNWGRVQQQYQDIIARLPRTAPRMLVEEICDELQDLHDEVRDILESFIKTQNPDGNESHSGRHIQNSNTESLPESEYGFREKNEAGGSAGENDNVKSLPKRDLPFGIVLDACPNLQEWAAGGEIRHWRDFLATAEVLRPMLGISPSAWLEAKQAMGERHAAITLAAMNQRSEKINNAGGYLRSLTEKAQAGKFSTWPMIMALLNAELNASKIANTTGAKPRSEDQSRQYAVSDALLKSLERPKR</sequence>
<dbReference type="Pfam" id="PF11800">
    <property type="entry name" value="RP-C_C"/>
    <property type="match status" value="1"/>
</dbReference>
<evidence type="ECO:0000256" key="1">
    <source>
        <dbReference type="SAM" id="MobiDB-lite"/>
    </source>
</evidence>
<evidence type="ECO:0000259" key="3">
    <source>
        <dbReference type="Pfam" id="PF11800"/>
    </source>
</evidence>
<feature type="region of interest" description="Disordered" evidence="1">
    <location>
        <begin position="242"/>
        <end position="268"/>
    </location>
</feature>
<dbReference type="InterPro" id="IPR005090">
    <property type="entry name" value="RepC_N"/>
</dbReference>
<name>A0ABV2N302_9HYPH</name>
<comment type="caution">
    <text evidence="4">The sequence shown here is derived from an EMBL/GenBank/DDBJ whole genome shotgun (WGS) entry which is preliminary data.</text>
</comment>
<evidence type="ECO:0000313" key="4">
    <source>
        <dbReference type="EMBL" id="MET3793438.1"/>
    </source>
</evidence>
<dbReference type="NCBIfam" id="NF010396">
    <property type="entry name" value="PRK13824.1"/>
    <property type="match status" value="1"/>
</dbReference>
<dbReference type="EMBL" id="JBEPML010000014">
    <property type="protein sequence ID" value="MET3793438.1"/>
    <property type="molecule type" value="Genomic_DNA"/>
</dbReference>
<protein>
    <submittedName>
        <fullName evidence="4">Replication initiation protein RepC</fullName>
    </submittedName>
</protein>
<feature type="domain" description="Plasmid replication protein C N-terminal" evidence="2">
    <location>
        <begin position="13"/>
        <end position="186"/>
    </location>
</feature>
<reference evidence="4 5" key="1">
    <citation type="submission" date="2024-06" db="EMBL/GenBank/DDBJ databases">
        <title>Genomic Encyclopedia of Type Strains, Phase IV (KMG-IV): sequencing the most valuable type-strain genomes for metagenomic binning, comparative biology and taxonomic classification.</title>
        <authorList>
            <person name="Goeker M."/>
        </authorList>
    </citation>
    <scope>NUCLEOTIDE SEQUENCE [LARGE SCALE GENOMIC DNA]</scope>
    <source>
        <strain evidence="4 5">DSM 27865</strain>
    </source>
</reference>
<dbReference type="InterPro" id="IPR011991">
    <property type="entry name" value="ArsR-like_HTH"/>
</dbReference>
<dbReference type="SUPFAM" id="SSF46785">
    <property type="entry name" value="Winged helix' DNA-binding domain"/>
    <property type="match status" value="1"/>
</dbReference>
<dbReference type="RefSeq" id="WP_354197353.1">
    <property type="nucleotide sequence ID" value="NZ_JBEPML010000014.1"/>
</dbReference>
<dbReference type="InterPro" id="IPR036390">
    <property type="entry name" value="WH_DNA-bd_sf"/>
</dbReference>
<feature type="domain" description="Plasmid replication protein C C-terminal" evidence="3">
    <location>
        <begin position="297"/>
        <end position="396"/>
    </location>
</feature>
<dbReference type="Pfam" id="PF03428">
    <property type="entry name" value="RP-C"/>
    <property type="match status" value="1"/>
</dbReference>
<gene>
    <name evidence="4" type="ORF">ABID37_003666</name>
</gene>
<dbReference type="NCBIfam" id="NF040974">
    <property type="entry name" value="RepABC_RepC"/>
    <property type="match status" value="1"/>
</dbReference>
<organism evidence="4 5">
    <name type="scientific">Aquamicrobium terrae</name>
    <dbReference type="NCBI Taxonomy" id="1324945"/>
    <lineage>
        <taxon>Bacteria</taxon>
        <taxon>Pseudomonadati</taxon>
        <taxon>Pseudomonadota</taxon>
        <taxon>Alphaproteobacteria</taxon>
        <taxon>Hyphomicrobiales</taxon>
        <taxon>Phyllobacteriaceae</taxon>
        <taxon>Aquamicrobium</taxon>
    </lineage>
</organism>
<proteinExistence type="predicted"/>
<evidence type="ECO:0000313" key="5">
    <source>
        <dbReference type="Proteomes" id="UP001549076"/>
    </source>
</evidence>